<dbReference type="EMBL" id="FNRJ01000001">
    <property type="protein sequence ID" value="SEA07593.1"/>
    <property type="molecule type" value="Genomic_DNA"/>
</dbReference>
<evidence type="ECO:0000259" key="3">
    <source>
        <dbReference type="Pfam" id="PF00685"/>
    </source>
</evidence>
<dbReference type="InterPro" id="IPR000863">
    <property type="entry name" value="Sulfotransferase_dom"/>
</dbReference>
<evidence type="ECO:0000313" key="4">
    <source>
        <dbReference type="EMBL" id="SEA07593.1"/>
    </source>
</evidence>
<dbReference type="OrthoDB" id="9075305at2"/>
<sequence>MLTFMCIGAQKSGTTWLYEQLNRIEQVGFPGGKEVHYWNARHVSEPLKWYQSLFSTDATRIEGDMTPAYAMLCDATVKQIQQLYPNLKIIFILRNPIERAWSSALMALKRAELEIDEVSDQWFIDHFNSRGSRARGAYESTLRRWRGIFGEEAVKTIFYQDIQRHPYLVLQDVCDFLQLDLPAKAESQVQERVFAGPGYPLRESLKPVLWALYREPVQSLQLYLQKDLSDWLSGYGPSSV</sequence>
<keyword evidence="1 4" id="KW-0808">Transferase</keyword>
<keyword evidence="2" id="KW-0325">Glycoprotein</keyword>
<keyword evidence="5" id="KW-1185">Reference proteome</keyword>
<dbReference type="GO" id="GO:0008146">
    <property type="term" value="F:sulfotransferase activity"/>
    <property type="evidence" value="ECO:0007669"/>
    <property type="project" value="InterPro"/>
</dbReference>
<dbReference type="Proteomes" id="UP000242469">
    <property type="component" value="Unassembled WGS sequence"/>
</dbReference>
<gene>
    <name evidence="4" type="ORF">SAMN02745729_101397</name>
</gene>
<organism evidence="4 5">
    <name type="scientific">Marinobacterium iners DSM 11526</name>
    <dbReference type="NCBI Taxonomy" id="1122198"/>
    <lineage>
        <taxon>Bacteria</taxon>
        <taxon>Pseudomonadati</taxon>
        <taxon>Pseudomonadota</taxon>
        <taxon>Gammaproteobacteria</taxon>
        <taxon>Oceanospirillales</taxon>
        <taxon>Oceanospirillaceae</taxon>
        <taxon>Marinobacterium</taxon>
    </lineage>
</organism>
<dbReference type="RefSeq" id="WP_091822262.1">
    <property type="nucleotide sequence ID" value="NZ_FNRJ01000001.1"/>
</dbReference>
<dbReference type="STRING" id="1122198.SAMN02745729_101397"/>
<dbReference type="InterPro" id="IPR037359">
    <property type="entry name" value="NST/OST"/>
</dbReference>
<feature type="domain" description="Sulfotransferase" evidence="3">
    <location>
        <begin position="5"/>
        <end position="185"/>
    </location>
</feature>
<evidence type="ECO:0000256" key="2">
    <source>
        <dbReference type="ARBA" id="ARBA00023180"/>
    </source>
</evidence>
<reference evidence="5" key="1">
    <citation type="submission" date="2016-10" db="EMBL/GenBank/DDBJ databases">
        <authorList>
            <person name="Varghese N."/>
            <person name="Submissions S."/>
        </authorList>
    </citation>
    <scope>NUCLEOTIDE SEQUENCE [LARGE SCALE GENOMIC DNA]</scope>
    <source>
        <strain evidence="5">DSM 11526</strain>
    </source>
</reference>
<protein>
    <submittedName>
        <fullName evidence="4">Sulfotransferase domain-containing protein</fullName>
    </submittedName>
</protein>
<dbReference type="AlphaFoldDB" id="A0A1H3Y7P9"/>
<dbReference type="SUPFAM" id="SSF52540">
    <property type="entry name" value="P-loop containing nucleoside triphosphate hydrolases"/>
    <property type="match status" value="1"/>
</dbReference>
<proteinExistence type="predicted"/>
<dbReference type="PANTHER" id="PTHR10605">
    <property type="entry name" value="HEPARAN SULFATE SULFOTRANSFERASE"/>
    <property type="match status" value="1"/>
</dbReference>
<accession>A0A1H3Y7P9</accession>
<dbReference type="InterPro" id="IPR027417">
    <property type="entry name" value="P-loop_NTPase"/>
</dbReference>
<evidence type="ECO:0000256" key="1">
    <source>
        <dbReference type="ARBA" id="ARBA00022679"/>
    </source>
</evidence>
<dbReference type="PANTHER" id="PTHR10605:SF56">
    <property type="entry name" value="BIFUNCTIONAL HEPARAN SULFATE N-DEACETYLASE_N-SULFOTRANSFERASE"/>
    <property type="match status" value="1"/>
</dbReference>
<evidence type="ECO:0000313" key="5">
    <source>
        <dbReference type="Proteomes" id="UP000242469"/>
    </source>
</evidence>
<name>A0A1H3Y7P9_9GAMM</name>
<dbReference type="Gene3D" id="3.40.50.300">
    <property type="entry name" value="P-loop containing nucleotide triphosphate hydrolases"/>
    <property type="match status" value="1"/>
</dbReference>
<dbReference type="Pfam" id="PF00685">
    <property type="entry name" value="Sulfotransfer_1"/>
    <property type="match status" value="1"/>
</dbReference>